<gene>
    <name evidence="2" type="ORF">BB050_03972</name>
</gene>
<sequence>MKTKINDMHTKSTLYRTALAMLLFLLLTEANAQIGIGTITPDPSSILDISSTAQGMLAPRMSTAQRTAIASPAESLLVFDTTDKAFYFYNVATSAWIKMANESTLKRTNYKLVKSAADLAPELAAGGGTSYLLNTNTLYEINGTISLTRPININNAYVSGLDANEDVLSYAGVIFQGNTGGSIRNLTLRGATAFAITGPGAATSSSLLVQNVVIDGMSSSVGSISGIGLYFGNIIQFVNNANGITYSNIGNLLLNNQAWASSNNGTFETFTGTFGLIQKNSGFSTLNGADVAIDVSSATLSVGTGVLLGTVFSGTTTNSSGYINRYAAASTYPGYNFSTAWTVDAPGIPREGDADATGDINLDAAVGAGTTTSFTGTGTASRIKLNGTTTSNNLFRFTKDGNNRITYRGNKTRYFQVNASVSYQGTGSDITLILYIARNGVVLTDTKVYGRPSTGFLSTAGILALPVVGTMQLKKDDYIEIWAERYDGTGGMSTVSLNLSAR</sequence>
<organism evidence="2 3">
    <name type="scientific">Flavobacterium anhuiense</name>
    <dbReference type="NCBI Taxonomy" id="459526"/>
    <lineage>
        <taxon>Bacteria</taxon>
        <taxon>Pseudomonadati</taxon>
        <taxon>Bacteroidota</taxon>
        <taxon>Flavobacteriia</taxon>
        <taxon>Flavobacteriales</taxon>
        <taxon>Flavobacteriaceae</taxon>
        <taxon>Flavobacterium</taxon>
    </lineage>
</organism>
<feature type="chain" id="PRO_5041968860" description="Cell wall anchor protein" evidence="1">
    <location>
        <begin position="33"/>
        <end position="502"/>
    </location>
</feature>
<reference evidence="2 3" key="1">
    <citation type="submission" date="2016-08" db="EMBL/GenBank/DDBJ databases">
        <title>Complete genome sequence of Flavobacterium johnsoniae strain GSE09, a volatile-producing biocontrol agent isolated from cucumber (Cucumis sativus).</title>
        <authorList>
            <person name="Jeong J.-J."/>
            <person name="Oh J.Y."/>
            <person name="Jim Y.J."/>
            <person name="Sang M.K."/>
            <person name="Kim K.D."/>
        </authorList>
    </citation>
    <scope>NUCLEOTIDE SEQUENCE [LARGE SCALE GENOMIC DNA]</scope>
    <source>
        <strain evidence="2 3">GSE09</strain>
    </source>
</reference>
<dbReference type="AlphaFoldDB" id="A0AAC9GJV9"/>
<dbReference type="GeneID" id="32309853"/>
<feature type="signal peptide" evidence="1">
    <location>
        <begin position="1"/>
        <end position="32"/>
    </location>
</feature>
<accession>A0AAC9GJV9</accession>
<evidence type="ECO:0000313" key="2">
    <source>
        <dbReference type="EMBL" id="AOC97050.1"/>
    </source>
</evidence>
<evidence type="ECO:0008006" key="4">
    <source>
        <dbReference type="Google" id="ProtNLM"/>
    </source>
</evidence>
<name>A0AAC9GJV9_9FLAO</name>
<dbReference type="EMBL" id="CP016907">
    <property type="protein sequence ID" value="AOC97050.1"/>
    <property type="molecule type" value="Genomic_DNA"/>
</dbReference>
<dbReference type="Proteomes" id="UP000093276">
    <property type="component" value="Chromosome"/>
</dbReference>
<protein>
    <recommendedName>
        <fullName evidence="4">Cell wall anchor protein</fullName>
    </recommendedName>
</protein>
<dbReference type="RefSeq" id="WP_083219882.1">
    <property type="nucleotide sequence ID" value="NZ_CP016907.1"/>
</dbReference>
<dbReference type="KEGG" id="fjg:BB050_03972"/>
<evidence type="ECO:0000256" key="1">
    <source>
        <dbReference type="SAM" id="SignalP"/>
    </source>
</evidence>
<evidence type="ECO:0000313" key="3">
    <source>
        <dbReference type="Proteomes" id="UP000093276"/>
    </source>
</evidence>
<proteinExistence type="predicted"/>
<keyword evidence="1" id="KW-0732">Signal</keyword>